<dbReference type="InterPro" id="IPR053198">
    <property type="entry name" value="Gynoecium_Dev_Regulator"/>
</dbReference>
<protein>
    <recommendedName>
        <fullName evidence="2">PB1 domain-containing protein</fullName>
    </recommendedName>
</protein>
<sequence>MGEDINSSKSEDLGGSKFKFLCSYGGKILPRPGDGQLRYTGGETRVVAFNKNINFEEIMNKLGDLFDSSVILKYQLPMEDLDTLVSVTCDEDLQNMKEEYDRFESCCCKESCTRFRFFLFPAKQAVTDATAESQTLEQRYIDAVNGIGVPKLHQAVGGFNCSESNGQTEIEMEGDCPTTASASPESRPFQDRHHNFQNYHHNHRRPPPLKLREVDTKKQEKRHINGLQKNASHYVPREPSQLRKVASEGMMVFPLSLPPPSPPIVDDSSRRQAQFHRVRSLPSNMEMPADHFHCRHAILHRATEGGGGGEGSRGSRLKYSKSEVRFNRPPHQFVYNDHACYQDKVMNVAHGSVLVSRELPKNVASPRQMIRNAGFEHPHSRPRIVY</sequence>
<dbReference type="CDD" id="cd06410">
    <property type="entry name" value="PB1_UP2"/>
    <property type="match status" value="1"/>
</dbReference>
<evidence type="ECO:0000256" key="1">
    <source>
        <dbReference type="SAM" id="MobiDB-lite"/>
    </source>
</evidence>
<dbReference type="SUPFAM" id="SSF54277">
    <property type="entry name" value="CAD &amp; PB1 domains"/>
    <property type="match status" value="1"/>
</dbReference>
<feature type="domain" description="PB1" evidence="2">
    <location>
        <begin position="32"/>
        <end position="122"/>
    </location>
</feature>
<reference evidence="3" key="1">
    <citation type="submission" date="2015-03" db="EMBL/GenBank/DDBJ databases">
        <title>A transcriptome of Araucaria cunninghamii, an australian fine timber species.</title>
        <authorList>
            <person name="Jing Yi C.J.Y."/>
            <person name="Yin San L.Y.S."/>
            <person name="Abdul Karim S.S."/>
            <person name="Wan Azmi N.N."/>
            <person name="Hercus R.R."/>
            <person name="Croft L.L."/>
        </authorList>
    </citation>
    <scope>NUCLEOTIDE SEQUENCE</scope>
    <source>
        <strain evidence="3">MI0301</strain>
        <tissue evidence="3">Leaf</tissue>
    </source>
</reference>
<name>A0A0D6QXD2_ARACU</name>
<organism evidence="3">
    <name type="scientific">Araucaria cunninghamii</name>
    <name type="common">Hoop pine</name>
    <name type="synonym">Moreton Bay pine</name>
    <dbReference type="NCBI Taxonomy" id="56994"/>
    <lineage>
        <taxon>Eukaryota</taxon>
        <taxon>Viridiplantae</taxon>
        <taxon>Streptophyta</taxon>
        <taxon>Embryophyta</taxon>
        <taxon>Tracheophyta</taxon>
        <taxon>Spermatophyta</taxon>
        <taxon>Pinopsida</taxon>
        <taxon>Pinidae</taxon>
        <taxon>Conifers II</taxon>
        <taxon>Araucariales</taxon>
        <taxon>Araucariaceae</taxon>
        <taxon>Araucaria</taxon>
    </lineage>
</organism>
<dbReference type="PANTHER" id="PTHR31066">
    <property type="entry name" value="OS05G0427100 PROTEIN-RELATED"/>
    <property type="match status" value="1"/>
</dbReference>
<dbReference type="Gene3D" id="3.10.20.90">
    <property type="entry name" value="Phosphatidylinositol 3-kinase Catalytic Subunit, Chain A, domain 1"/>
    <property type="match status" value="1"/>
</dbReference>
<evidence type="ECO:0000313" key="3">
    <source>
        <dbReference type="EMBL" id="JAG95204.1"/>
    </source>
</evidence>
<feature type="region of interest" description="Disordered" evidence="1">
    <location>
        <begin position="169"/>
        <end position="188"/>
    </location>
</feature>
<dbReference type="PANTHER" id="PTHR31066:SF85">
    <property type="entry name" value="OS02G0809100 PROTEIN"/>
    <property type="match status" value="1"/>
</dbReference>
<dbReference type="InterPro" id="IPR000270">
    <property type="entry name" value="PB1_dom"/>
</dbReference>
<dbReference type="Pfam" id="PF00564">
    <property type="entry name" value="PB1"/>
    <property type="match status" value="1"/>
</dbReference>
<evidence type="ECO:0000259" key="2">
    <source>
        <dbReference type="SMART" id="SM00666"/>
    </source>
</evidence>
<proteinExistence type="predicted"/>
<accession>A0A0D6QXD2</accession>
<dbReference type="EMBL" id="GCKF01041247">
    <property type="protein sequence ID" value="JAG95204.1"/>
    <property type="molecule type" value="Transcribed_RNA"/>
</dbReference>
<dbReference type="SMART" id="SM00666">
    <property type="entry name" value="PB1"/>
    <property type="match status" value="1"/>
</dbReference>
<dbReference type="AlphaFoldDB" id="A0A0D6QXD2"/>